<feature type="transmembrane region" description="Helical" evidence="1">
    <location>
        <begin position="166"/>
        <end position="187"/>
    </location>
</feature>
<keyword evidence="1" id="KW-1133">Transmembrane helix</keyword>
<organism evidence="2 3">
    <name type="scientific">Sphenostylis stenocarpa</name>
    <dbReference type="NCBI Taxonomy" id="92480"/>
    <lineage>
        <taxon>Eukaryota</taxon>
        <taxon>Viridiplantae</taxon>
        <taxon>Streptophyta</taxon>
        <taxon>Embryophyta</taxon>
        <taxon>Tracheophyta</taxon>
        <taxon>Spermatophyta</taxon>
        <taxon>Magnoliopsida</taxon>
        <taxon>eudicotyledons</taxon>
        <taxon>Gunneridae</taxon>
        <taxon>Pentapetalae</taxon>
        <taxon>rosids</taxon>
        <taxon>fabids</taxon>
        <taxon>Fabales</taxon>
        <taxon>Fabaceae</taxon>
        <taxon>Papilionoideae</taxon>
        <taxon>50 kb inversion clade</taxon>
        <taxon>NPAAA clade</taxon>
        <taxon>indigoferoid/millettioid clade</taxon>
        <taxon>Phaseoleae</taxon>
        <taxon>Sphenostylis</taxon>
    </lineage>
</organism>
<dbReference type="Proteomes" id="UP001189624">
    <property type="component" value="Chromosome 3"/>
</dbReference>
<feature type="transmembrane region" description="Helical" evidence="1">
    <location>
        <begin position="257"/>
        <end position="275"/>
    </location>
</feature>
<reference evidence="2" key="1">
    <citation type="submission" date="2023-10" db="EMBL/GenBank/DDBJ databases">
        <authorList>
            <person name="Domelevo Entfellner J.-B."/>
        </authorList>
    </citation>
    <scope>NUCLEOTIDE SEQUENCE</scope>
</reference>
<keyword evidence="1" id="KW-0472">Membrane</keyword>
<name>A0AA86S163_9FABA</name>
<feature type="transmembrane region" description="Helical" evidence="1">
    <location>
        <begin position="287"/>
        <end position="310"/>
    </location>
</feature>
<protein>
    <recommendedName>
        <fullName evidence="4">Transmembrane protein</fullName>
    </recommendedName>
</protein>
<feature type="transmembrane region" description="Helical" evidence="1">
    <location>
        <begin position="110"/>
        <end position="132"/>
    </location>
</feature>
<sequence length="334" mass="38980">MKLVLNMESESEQVKQKLGVFDILNEAVTFYVKNINFIIFTCLTSLPFFFVMVYFEVLFQKVMVETPEIISLLPFFEHNYAYVYYVSDTSIDGIVHMEPRKSLRNDYLPVFIKLGLIYLVPLHVLELFSAVITMDSASKLKSEENYTSLKDMFKSSIDMSIMKGTFITSLYMLFWSTCFLIAFPWIVSNCYMLFRDFGYYILFSVICFLAFTKLLMVYLEWSAIWNMSFVISVLEGIYGIGALRVSYFFSRGNQKRGLLLMFVFFALGLCLRLSCVSLECYKRGYGIFVQIGLLTVVNTLKWVSCMIYFYDCKERKMEKKVDEESGKKILQNDS</sequence>
<keyword evidence="1" id="KW-0812">Transmembrane</keyword>
<feature type="transmembrane region" description="Helical" evidence="1">
    <location>
        <begin position="199"/>
        <end position="218"/>
    </location>
</feature>
<dbReference type="AlphaFoldDB" id="A0AA86S163"/>
<proteinExistence type="predicted"/>
<evidence type="ECO:0008006" key="4">
    <source>
        <dbReference type="Google" id="ProtNLM"/>
    </source>
</evidence>
<keyword evidence="3" id="KW-1185">Reference proteome</keyword>
<dbReference type="PANTHER" id="PTHR36714:SF4">
    <property type="entry name" value="TRANSMEMBRANE PROTEIN"/>
    <property type="match status" value="1"/>
</dbReference>
<feature type="transmembrane region" description="Helical" evidence="1">
    <location>
        <begin position="224"/>
        <end position="245"/>
    </location>
</feature>
<evidence type="ECO:0000256" key="1">
    <source>
        <dbReference type="SAM" id="Phobius"/>
    </source>
</evidence>
<feature type="transmembrane region" description="Helical" evidence="1">
    <location>
        <begin position="35"/>
        <end position="55"/>
    </location>
</feature>
<accession>A0AA86S163</accession>
<gene>
    <name evidence="2" type="ORF">AYBTSS11_LOCUS8401</name>
</gene>
<evidence type="ECO:0000313" key="3">
    <source>
        <dbReference type="Proteomes" id="UP001189624"/>
    </source>
</evidence>
<dbReference type="EMBL" id="OY731400">
    <property type="protein sequence ID" value="CAJ1938143.1"/>
    <property type="molecule type" value="Genomic_DNA"/>
</dbReference>
<dbReference type="PANTHER" id="PTHR36714">
    <property type="entry name" value="T23E23.1"/>
    <property type="match status" value="1"/>
</dbReference>
<dbReference type="Gramene" id="rna-AYBTSS11_LOCUS8401">
    <property type="protein sequence ID" value="CAJ1938143.1"/>
    <property type="gene ID" value="gene-AYBTSS11_LOCUS8401"/>
</dbReference>
<evidence type="ECO:0000313" key="2">
    <source>
        <dbReference type="EMBL" id="CAJ1938143.1"/>
    </source>
</evidence>